<evidence type="ECO:0000256" key="2">
    <source>
        <dbReference type="ARBA" id="ARBA00022723"/>
    </source>
</evidence>
<dbReference type="SUPFAM" id="SSF51197">
    <property type="entry name" value="Clavaminate synthase-like"/>
    <property type="match status" value="1"/>
</dbReference>
<dbReference type="STRING" id="688867.SAMN05660236_4432"/>
<sequence length="321" mass="36311">MNEKLDFSWLLRPFHVTDFFQNYLERKPLVIRRGDTRYFQDILTLDDIDFIVSRMHALGSYDVRMAAADKVIFEKQYASMSRVQNVEVKSHLNTAKVLELFTKHGATIIIEQISNVWPSIARLSDAVNESMSCSSGANIYISPAESQGFEAHYDTHDVFILQVHGSKRWKIYENPVYLPLGSQPSIPYSGEQAVPSVELDLQAGDLIYMPRGFVHEAMTNQEISAHITLGIYGTTWTRLILDSITKLAGQREVFRSGFFADGYKGNVDKEEILNAIRQEINQALTLENISLLSNKYRPNKNGSLSFKTIAGQHPVAVESSK</sequence>
<evidence type="ECO:0000256" key="3">
    <source>
        <dbReference type="ARBA" id="ARBA00023004"/>
    </source>
</evidence>
<dbReference type="Gene3D" id="2.60.120.650">
    <property type="entry name" value="Cupin"/>
    <property type="match status" value="1"/>
</dbReference>
<dbReference type="PANTHER" id="PTHR13096:SF9">
    <property type="entry name" value="BIFUNCTIONAL LYSINE-SPECIFIC DEMETHYLASE AND HISTIDYL-HYDROXYLASE"/>
    <property type="match status" value="1"/>
</dbReference>
<dbReference type="GO" id="GO:0051864">
    <property type="term" value="F:histone H3K36 demethylase activity"/>
    <property type="evidence" value="ECO:0007669"/>
    <property type="project" value="TreeGrafter"/>
</dbReference>
<dbReference type="RefSeq" id="WP_079688961.1">
    <property type="nucleotide sequence ID" value="NZ_FUZU01000003.1"/>
</dbReference>
<accession>A0A1T5M531</accession>
<evidence type="ECO:0000313" key="5">
    <source>
        <dbReference type="EMBL" id="SKC83357.1"/>
    </source>
</evidence>
<evidence type="ECO:0000259" key="4">
    <source>
        <dbReference type="PROSITE" id="PS51184"/>
    </source>
</evidence>
<keyword evidence="6" id="KW-1185">Reference proteome</keyword>
<dbReference type="InterPro" id="IPR039994">
    <property type="entry name" value="NO66-like"/>
</dbReference>
<dbReference type="OrthoDB" id="2942327at2"/>
<dbReference type="PANTHER" id="PTHR13096">
    <property type="entry name" value="MINA53 MYC INDUCED NUCLEAR ANTIGEN"/>
    <property type="match status" value="1"/>
</dbReference>
<dbReference type="AlphaFoldDB" id="A0A1T5M531"/>
<keyword evidence="3" id="KW-0408">Iron</keyword>
<dbReference type="GO" id="GO:0046872">
    <property type="term" value="F:metal ion binding"/>
    <property type="evidence" value="ECO:0007669"/>
    <property type="project" value="UniProtKB-KW"/>
</dbReference>
<dbReference type="PROSITE" id="PS51184">
    <property type="entry name" value="JMJC"/>
    <property type="match status" value="1"/>
</dbReference>
<keyword evidence="2" id="KW-0479">Metal-binding</keyword>
<dbReference type="InterPro" id="IPR003347">
    <property type="entry name" value="JmjC_dom"/>
</dbReference>
<gene>
    <name evidence="5" type="ORF">SAMN05660236_4432</name>
</gene>
<dbReference type="Pfam" id="PF08007">
    <property type="entry name" value="JmjC_2"/>
    <property type="match status" value="1"/>
</dbReference>
<proteinExistence type="predicted"/>
<dbReference type="EMBL" id="FUZU01000003">
    <property type="protein sequence ID" value="SKC83357.1"/>
    <property type="molecule type" value="Genomic_DNA"/>
</dbReference>
<evidence type="ECO:0000313" key="6">
    <source>
        <dbReference type="Proteomes" id="UP000190961"/>
    </source>
</evidence>
<protein>
    <submittedName>
        <fullName evidence="5">Cupin superfamily protein</fullName>
    </submittedName>
</protein>
<dbReference type="GO" id="GO:0032453">
    <property type="term" value="F:histone H3K4 demethylase activity"/>
    <property type="evidence" value="ECO:0007669"/>
    <property type="project" value="TreeGrafter"/>
</dbReference>
<reference evidence="5 6" key="1">
    <citation type="submission" date="2017-02" db="EMBL/GenBank/DDBJ databases">
        <authorList>
            <person name="Peterson S.W."/>
        </authorList>
    </citation>
    <scope>NUCLEOTIDE SEQUENCE [LARGE SCALE GENOMIC DNA]</scope>
    <source>
        <strain evidence="5 6">DSM 25262</strain>
    </source>
</reference>
<comment type="cofactor">
    <cofactor evidence="1">
        <name>Fe(2+)</name>
        <dbReference type="ChEBI" id="CHEBI:29033"/>
    </cofactor>
</comment>
<organism evidence="5 6">
    <name type="scientific">Ohtaekwangia koreensis</name>
    <dbReference type="NCBI Taxonomy" id="688867"/>
    <lineage>
        <taxon>Bacteria</taxon>
        <taxon>Pseudomonadati</taxon>
        <taxon>Bacteroidota</taxon>
        <taxon>Cytophagia</taxon>
        <taxon>Cytophagales</taxon>
        <taxon>Fulvivirgaceae</taxon>
        <taxon>Ohtaekwangia</taxon>
    </lineage>
</organism>
<evidence type="ECO:0000256" key="1">
    <source>
        <dbReference type="ARBA" id="ARBA00001954"/>
    </source>
</evidence>
<feature type="domain" description="JmjC" evidence="4">
    <location>
        <begin position="93"/>
        <end position="252"/>
    </location>
</feature>
<name>A0A1T5M531_9BACT</name>
<dbReference type="Proteomes" id="UP000190961">
    <property type="component" value="Unassembled WGS sequence"/>
</dbReference>